<reference evidence="2" key="1">
    <citation type="submission" date="2016-12" db="EMBL/GenBank/DDBJ databases">
        <title>Comparative genomics of four Isosphaeraceae planctomycetes: a common pool of plasmids and glycoside hydrolase genes.</title>
        <authorList>
            <person name="Ivanova A."/>
        </authorList>
    </citation>
    <scope>NUCLEOTIDE SEQUENCE [LARGE SCALE GENOMIC DNA]</scope>
    <source>
        <strain evidence="2">PX4</strain>
    </source>
</reference>
<gene>
    <name evidence="1" type="ORF">BSF38_03494</name>
</gene>
<dbReference type="Proteomes" id="UP000186309">
    <property type="component" value="Chromosome"/>
</dbReference>
<keyword evidence="2" id="KW-1185">Reference proteome</keyword>
<evidence type="ECO:0000313" key="1">
    <source>
        <dbReference type="EMBL" id="APW61962.1"/>
    </source>
</evidence>
<sequence>MRHPRSRFSMRTMLLITAIFALGLFVVEEFWDGIPPRFVVRGIPARINRLRRGMTWEQTRDILGLERSWLRGGTNASLRDSEGNGHYMYQTYNVRSPRIVMEMASEGGSPSSAHGLLHVQGADPSELRHEGADELGTG</sequence>
<dbReference type="AlphaFoldDB" id="A0A1U7CSQ5"/>
<organism evidence="1 2">
    <name type="scientific">Paludisphaera borealis</name>
    <dbReference type="NCBI Taxonomy" id="1387353"/>
    <lineage>
        <taxon>Bacteria</taxon>
        <taxon>Pseudomonadati</taxon>
        <taxon>Planctomycetota</taxon>
        <taxon>Planctomycetia</taxon>
        <taxon>Isosphaerales</taxon>
        <taxon>Isosphaeraceae</taxon>
        <taxon>Paludisphaera</taxon>
    </lineage>
</organism>
<name>A0A1U7CSQ5_9BACT</name>
<proteinExistence type="predicted"/>
<evidence type="ECO:0000313" key="2">
    <source>
        <dbReference type="Proteomes" id="UP000186309"/>
    </source>
</evidence>
<protein>
    <submittedName>
        <fullName evidence="1">Uncharacterized protein</fullName>
    </submittedName>
</protein>
<dbReference type="EMBL" id="CP019082">
    <property type="protein sequence ID" value="APW61962.1"/>
    <property type="molecule type" value="Genomic_DNA"/>
</dbReference>
<dbReference type="KEGG" id="pbor:BSF38_03494"/>
<accession>A0A1U7CSQ5</accession>